<name>A0AAX3M270_9BACL</name>
<dbReference type="KEGG" id="pka:PQ456_01415"/>
<proteinExistence type="predicted"/>
<dbReference type="Proteomes" id="UP001220509">
    <property type="component" value="Chromosome"/>
</dbReference>
<organism evidence="1 2">
    <name type="scientific">Paenibacillus kyungheensis</name>
    <dbReference type="NCBI Taxonomy" id="1452732"/>
    <lineage>
        <taxon>Bacteria</taxon>
        <taxon>Bacillati</taxon>
        <taxon>Bacillota</taxon>
        <taxon>Bacilli</taxon>
        <taxon>Bacillales</taxon>
        <taxon>Paenibacillaceae</taxon>
        <taxon>Paenibacillus</taxon>
    </lineage>
</organism>
<sequence>MVKPNLFCKVFIDTEIHQDELLHLINSEISGEVNKLEITNSTLIIEIRKNVEFDSVRSENLSDGFLFYKYYLEIEPFSEVVERDYIKAVADLLKKLWESNIGAVAACDFEDLLPRNSR</sequence>
<reference evidence="1 2" key="1">
    <citation type="submission" date="2023-02" db="EMBL/GenBank/DDBJ databases">
        <title>Genome sequence of Paenibacillus kyungheensis KACC 18744.</title>
        <authorList>
            <person name="Kim S."/>
            <person name="Heo J."/>
            <person name="Kwon S.-W."/>
        </authorList>
    </citation>
    <scope>NUCLEOTIDE SEQUENCE [LARGE SCALE GENOMIC DNA]</scope>
    <source>
        <strain evidence="1 2">KACC 18744</strain>
    </source>
</reference>
<dbReference type="EMBL" id="CP117416">
    <property type="protein sequence ID" value="WCT56215.1"/>
    <property type="molecule type" value="Genomic_DNA"/>
</dbReference>
<accession>A0AAX3M270</accession>
<gene>
    <name evidence="1" type="ORF">PQ456_01415</name>
</gene>
<evidence type="ECO:0000313" key="2">
    <source>
        <dbReference type="Proteomes" id="UP001220509"/>
    </source>
</evidence>
<dbReference type="RefSeq" id="WP_273614520.1">
    <property type="nucleotide sequence ID" value="NZ_CP117416.1"/>
</dbReference>
<dbReference type="AlphaFoldDB" id="A0AAX3M270"/>
<protein>
    <recommendedName>
        <fullName evidence="3">1,4-dihydroxy-6-naphthoate synthase</fullName>
    </recommendedName>
</protein>
<evidence type="ECO:0008006" key="3">
    <source>
        <dbReference type="Google" id="ProtNLM"/>
    </source>
</evidence>
<keyword evidence="2" id="KW-1185">Reference proteome</keyword>
<evidence type="ECO:0000313" key="1">
    <source>
        <dbReference type="EMBL" id="WCT56215.1"/>
    </source>
</evidence>